<dbReference type="OrthoDB" id="9974981at2759"/>
<accession>A0A9W8L7J3</accession>
<reference evidence="4" key="1">
    <citation type="submission" date="2022-07" db="EMBL/GenBank/DDBJ databases">
        <title>Phylogenomic reconstructions and comparative analyses of Kickxellomycotina fungi.</title>
        <authorList>
            <person name="Reynolds N.K."/>
            <person name="Stajich J.E."/>
            <person name="Barry K."/>
            <person name="Grigoriev I.V."/>
            <person name="Crous P."/>
            <person name="Smith M.E."/>
        </authorList>
    </citation>
    <scope>NUCLEOTIDE SEQUENCE</scope>
    <source>
        <strain evidence="4">BCRC 34297</strain>
    </source>
</reference>
<evidence type="ECO:0000313" key="4">
    <source>
        <dbReference type="EMBL" id="KAJ2749931.1"/>
    </source>
</evidence>
<dbReference type="Gene3D" id="3.40.50.720">
    <property type="entry name" value="NAD(P)-binding Rossmann-like Domain"/>
    <property type="match status" value="1"/>
</dbReference>
<sequence length="317" mass="34669">MSAAKLIPAFRRVALIGGSGPMPACFIQAFKQAGDEFEVTILTRKESLEATGQAVTGYPQFHVAPVDYSDEAELFKILNRQQVVISLLTPAGMQSQETIIRVARAAGVKWFLPSEFGLDLSVPANREIPLFVGKIAARNTLEEQAAKSMAYTYVVTGAFADMFVNPFHDWDTENHTVIVPDAGDHGQTKISFTTRQDVAYYTLAVLRRFDQFKNKTARVASFTASYADWVSAFKSVNGVKYTPTYEPLSELERRMVSAAAAATKDPTAVDFKYIADQLHAAMASGRGQLDVDGQKLDSDDMSEVSPTPLAAIVADIH</sequence>
<keyword evidence="2" id="KW-0560">Oxidoreductase</keyword>
<organism evidence="4 5">
    <name type="scientific">Coemansia pectinata</name>
    <dbReference type="NCBI Taxonomy" id="1052879"/>
    <lineage>
        <taxon>Eukaryota</taxon>
        <taxon>Fungi</taxon>
        <taxon>Fungi incertae sedis</taxon>
        <taxon>Zoopagomycota</taxon>
        <taxon>Kickxellomycotina</taxon>
        <taxon>Kickxellomycetes</taxon>
        <taxon>Kickxellales</taxon>
        <taxon>Kickxellaceae</taxon>
        <taxon>Coemansia</taxon>
    </lineage>
</organism>
<comment type="caution">
    <text evidence="4">The sequence shown here is derived from an EMBL/GenBank/DDBJ whole genome shotgun (WGS) entry which is preliminary data.</text>
</comment>
<feature type="domain" description="NmrA-like" evidence="3">
    <location>
        <begin position="12"/>
        <end position="251"/>
    </location>
</feature>
<name>A0A9W8L7J3_9FUNG</name>
<dbReference type="SUPFAM" id="SSF51735">
    <property type="entry name" value="NAD(P)-binding Rossmann-fold domains"/>
    <property type="match status" value="1"/>
</dbReference>
<dbReference type="InterPro" id="IPR036291">
    <property type="entry name" value="NAD(P)-bd_dom_sf"/>
</dbReference>
<protein>
    <recommendedName>
        <fullName evidence="3">NmrA-like domain-containing protein</fullName>
    </recommendedName>
</protein>
<dbReference type="GO" id="GO:0016491">
    <property type="term" value="F:oxidoreductase activity"/>
    <property type="evidence" value="ECO:0007669"/>
    <property type="project" value="UniProtKB-KW"/>
</dbReference>
<dbReference type="AlphaFoldDB" id="A0A9W8L7J3"/>
<dbReference type="Pfam" id="PF05368">
    <property type="entry name" value="NmrA"/>
    <property type="match status" value="1"/>
</dbReference>
<keyword evidence="5" id="KW-1185">Reference proteome</keyword>
<proteinExistence type="predicted"/>
<dbReference type="EMBL" id="JANBUH010000669">
    <property type="protein sequence ID" value="KAJ2749931.1"/>
    <property type="molecule type" value="Genomic_DNA"/>
</dbReference>
<evidence type="ECO:0000256" key="1">
    <source>
        <dbReference type="ARBA" id="ARBA00022857"/>
    </source>
</evidence>
<dbReference type="InterPro" id="IPR008030">
    <property type="entry name" value="NmrA-like"/>
</dbReference>
<dbReference type="Proteomes" id="UP001140011">
    <property type="component" value="Unassembled WGS sequence"/>
</dbReference>
<keyword evidence="1" id="KW-0521">NADP</keyword>
<evidence type="ECO:0000313" key="5">
    <source>
        <dbReference type="Proteomes" id="UP001140011"/>
    </source>
</evidence>
<evidence type="ECO:0000259" key="3">
    <source>
        <dbReference type="Pfam" id="PF05368"/>
    </source>
</evidence>
<dbReference type="PANTHER" id="PTHR47706">
    <property type="entry name" value="NMRA-LIKE FAMILY PROTEIN"/>
    <property type="match status" value="1"/>
</dbReference>
<dbReference type="InterPro" id="IPR051609">
    <property type="entry name" value="NmrA/Isoflavone_reductase-like"/>
</dbReference>
<gene>
    <name evidence="4" type="ORF">GGI19_005391</name>
</gene>
<evidence type="ECO:0000256" key="2">
    <source>
        <dbReference type="ARBA" id="ARBA00023002"/>
    </source>
</evidence>
<dbReference type="Gene3D" id="3.90.25.10">
    <property type="entry name" value="UDP-galactose 4-epimerase, domain 1"/>
    <property type="match status" value="1"/>
</dbReference>
<dbReference type="PANTHER" id="PTHR47706:SF9">
    <property type="entry name" value="NMRA-LIKE DOMAIN-CONTAINING PROTEIN-RELATED"/>
    <property type="match status" value="1"/>
</dbReference>